<dbReference type="Gene3D" id="1.10.1660.10">
    <property type="match status" value="1"/>
</dbReference>
<feature type="domain" description="HTH merR-type" evidence="1">
    <location>
        <begin position="4"/>
        <end position="48"/>
    </location>
</feature>
<gene>
    <name evidence="2" type="ORF">UW65_C0021G0006</name>
</gene>
<evidence type="ECO:0000259" key="1">
    <source>
        <dbReference type="PROSITE" id="PS50937"/>
    </source>
</evidence>
<dbReference type="Proteomes" id="UP000034783">
    <property type="component" value="Unassembled WGS sequence"/>
</dbReference>
<sequence>MSKLLSIQEAADFLGVNPETLRRWDRTGRLVAIKMSDRGDRKYRYEDLLKIKSGYEQEKYNGFDILPYSPGFELFTDRLGIVASFIVKNEGIMSVFAFAVGGLTMFAQPEISDDDLLKESREIIKEYIDNKKVQHLEEYTFEYHPSNFISVTNPQWWTKTLKKYYGDHGSK</sequence>
<dbReference type="CDD" id="cd04762">
    <property type="entry name" value="HTH_MerR-trunc"/>
    <property type="match status" value="1"/>
</dbReference>
<dbReference type="Pfam" id="PF13411">
    <property type="entry name" value="MerR_1"/>
    <property type="match status" value="1"/>
</dbReference>
<protein>
    <submittedName>
        <fullName evidence="2">Transposon IS605 OrfA, integrase-resolvase</fullName>
    </submittedName>
</protein>
<evidence type="ECO:0000313" key="3">
    <source>
        <dbReference type="Proteomes" id="UP000034783"/>
    </source>
</evidence>
<dbReference type="GO" id="GO:0006355">
    <property type="term" value="P:regulation of DNA-templated transcription"/>
    <property type="evidence" value="ECO:0007669"/>
    <property type="project" value="InterPro"/>
</dbReference>
<dbReference type="SUPFAM" id="SSF46955">
    <property type="entry name" value="Putative DNA-binding domain"/>
    <property type="match status" value="1"/>
</dbReference>
<dbReference type="InterPro" id="IPR000551">
    <property type="entry name" value="MerR-type_HTH_dom"/>
</dbReference>
<dbReference type="EMBL" id="LCJD01000021">
    <property type="protein sequence ID" value="KKT69539.1"/>
    <property type="molecule type" value="Genomic_DNA"/>
</dbReference>
<accession>A0A0G1MC70</accession>
<reference evidence="2 3" key="1">
    <citation type="journal article" date="2015" name="Nature">
        <title>rRNA introns, odd ribosomes, and small enigmatic genomes across a large radiation of phyla.</title>
        <authorList>
            <person name="Brown C.T."/>
            <person name="Hug L.A."/>
            <person name="Thomas B.C."/>
            <person name="Sharon I."/>
            <person name="Castelle C.J."/>
            <person name="Singh A."/>
            <person name="Wilkins M.J."/>
            <person name="Williams K.H."/>
            <person name="Banfield J.F."/>
        </authorList>
    </citation>
    <scope>NUCLEOTIDE SEQUENCE [LARGE SCALE GENOMIC DNA]</scope>
</reference>
<dbReference type="PROSITE" id="PS50937">
    <property type="entry name" value="HTH_MERR_2"/>
    <property type="match status" value="1"/>
</dbReference>
<evidence type="ECO:0000313" key="2">
    <source>
        <dbReference type="EMBL" id="KKT69539.1"/>
    </source>
</evidence>
<organism evidence="2 3">
    <name type="scientific">candidate division WWE3 bacterium GW2011_GWB1_44_4</name>
    <dbReference type="NCBI Taxonomy" id="1619116"/>
    <lineage>
        <taxon>Bacteria</taxon>
        <taxon>Katanobacteria</taxon>
    </lineage>
</organism>
<comment type="caution">
    <text evidence="2">The sequence shown here is derived from an EMBL/GenBank/DDBJ whole genome shotgun (WGS) entry which is preliminary data.</text>
</comment>
<dbReference type="GO" id="GO:0003677">
    <property type="term" value="F:DNA binding"/>
    <property type="evidence" value="ECO:0007669"/>
    <property type="project" value="InterPro"/>
</dbReference>
<proteinExistence type="predicted"/>
<name>A0A0G1MC70_UNCKA</name>
<dbReference type="InterPro" id="IPR009061">
    <property type="entry name" value="DNA-bd_dom_put_sf"/>
</dbReference>
<dbReference type="AlphaFoldDB" id="A0A0G1MC70"/>